<proteinExistence type="predicted"/>
<organism evidence="1 2">
    <name type="scientific">Streptomyces coffeae</name>
    <dbReference type="NCBI Taxonomy" id="621382"/>
    <lineage>
        <taxon>Bacteria</taxon>
        <taxon>Bacillati</taxon>
        <taxon>Actinomycetota</taxon>
        <taxon>Actinomycetes</taxon>
        <taxon>Kitasatosporales</taxon>
        <taxon>Streptomycetaceae</taxon>
        <taxon>Streptomyces</taxon>
    </lineage>
</organism>
<dbReference type="EMBL" id="JAERRF010000021">
    <property type="protein sequence ID" value="MBL1100674.1"/>
    <property type="molecule type" value="Genomic_DNA"/>
</dbReference>
<dbReference type="Proteomes" id="UP000634229">
    <property type="component" value="Unassembled WGS sequence"/>
</dbReference>
<evidence type="ECO:0000313" key="2">
    <source>
        <dbReference type="Proteomes" id="UP000634229"/>
    </source>
</evidence>
<protein>
    <submittedName>
        <fullName evidence="1">DNA alkylation repair protein</fullName>
    </submittedName>
</protein>
<evidence type="ECO:0000313" key="1">
    <source>
        <dbReference type="EMBL" id="MBL1100674.1"/>
    </source>
</evidence>
<name>A0ABS1NKX5_9ACTN</name>
<sequence length="380" mass="41393">MPTADELLGAEVVADLAARMAAVDPGRPLTAVTRTVNALDGLGLRQRSDLVRDALLTDLPGDYPELAKRVRAALGDVGFTGWLIWPVSEAVAVRALQTLEAGVAHPAHPGDVFEDALRLLAALTPRLTCEYAIRRLLNADPDRAMAVIREWTAHPDEHVRRLASEGTRPRLPWAVRVPALFARPEATLPLLDALYRDPSEYVRRSVANHLNDISHDRPELAVETATAWAAAPDAETPRVIRHALRTVVKRGDPRALALLGFEPVSTLAVSGPTVAEPVVRVGGELRFGFTLENTGSTPLRLAIDYIVHYRKANGTTAPKVYKLTTMTLEPGETETLSRARSFKPISTRVFHPGEHTLELQINGEPRGSAPFGLVVPADER</sequence>
<dbReference type="SUPFAM" id="SSF48371">
    <property type="entry name" value="ARM repeat"/>
    <property type="match status" value="1"/>
</dbReference>
<dbReference type="InterPro" id="IPR016024">
    <property type="entry name" value="ARM-type_fold"/>
</dbReference>
<comment type="caution">
    <text evidence="1">The sequence shown here is derived from an EMBL/GenBank/DDBJ whole genome shotgun (WGS) entry which is preliminary data.</text>
</comment>
<keyword evidence="2" id="KW-1185">Reference proteome</keyword>
<gene>
    <name evidence="1" type="ORF">JK363_29240</name>
</gene>
<dbReference type="RefSeq" id="WP_201879408.1">
    <property type="nucleotide sequence ID" value="NZ_JAERRF010000021.1"/>
</dbReference>
<accession>A0ABS1NKX5</accession>
<reference evidence="1 2" key="1">
    <citation type="submission" date="2021-01" db="EMBL/GenBank/DDBJ databases">
        <title>WGS of actinomycetes isolated from Thailand.</title>
        <authorList>
            <person name="Thawai C."/>
        </authorList>
    </citation>
    <scope>NUCLEOTIDE SEQUENCE [LARGE SCALE GENOMIC DNA]</scope>
    <source>
        <strain evidence="1 2">CA1R205</strain>
    </source>
</reference>
<dbReference type="Gene3D" id="1.25.40.290">
    <property type="entry name" value="ARM repeat domains"/>
    <property type="match status" value="1"/>
</dbReference>